<reference evidence="1 2" key="2">
    <citation type="submission" date="2018-11" db="EMBL/GenBank/DDBJ databases">
        <authorList>
            <consortium name="Pathogen Informatics"/>
        </authorList>
    </citation>
    <scope>NUCLEOTIDE SEQUENCE [LARGE SCALE GENOMIC DNA]</scope>
</reference>
<evidence type="ECO:0000313" key="3">
    <source>
        <dbReference type="WBParaSite" id="OFLC_0001345001-mRNA-1"/>
    </source>
</evidence>
<proteinExistence type="predicted"/>
<evidence type="ECO:0000313" key="1">
    <source>
        <dbReference type="EMBL" id="VDP13783.1"/>
    </source>
</evidence>
<keyword evidence="2" id="KW-1185">Reference proteome</keyword>
<dbReference type="AlphaFoldDB" id="A0A183I137"/>
<dbReference type="EMBL" id="UZAJ01040205">
    <property type="protein sequence ID" value="VDP13783.1"/>
    <property type="molecule type" value="Genomic_DNA"/>
</dbReference>
<name>A0A183I137_9BILA</name>
<accession>A0A183I137</accession>
<evidence type="ECO:0000313" key="2">
    <source>
        <dbReference type="Proteomes" id="UP000267606"/>
    </source>
</evidence>
<dbReference type="WBParaSite" id="OFLC_0001345001-mRNA-1">
    <property type="protein sequence ID" value="OFLC_0001345001-mRNA-1"/>
    <property type="gene ID" value="OFLC_0001345001"/>
</dbReference>
<organism evidence="3">
    <name type="scientific">Onchocerca flexuosa</name>
    <dbReference type="NCBI Taxonomy" id="387005"/>
    <lineage>
        <taxon>Eukaryota</taxon>
        <taxon>Metazoa</taxon>
        <taxon>Ecdysozoa</taxon>
        <taxon>Nematoda</taxon>
        <taxon>Chromadorea</taxon>
        <taxon>Rhabditida</taxon>
        <taxon>Spirurina</taxon>
        <taxon>Spiruromorpha</taxon>
        <taxon>Filarioidea</taxon>
        <taxon>Onchocercidae</taxon>
        <taxon>Onchocerca</taxon>
    </lineage>
</organism>
<dbReference type="Proteomes" id="UP000267606">
    <property type="component" value="Unassembled WGS sequence"/>
</dbReference>
<reference evidence="3" key="1">
    <citation type="submission" date="2016-06" db="UniProtKB">
        <authorList>
            <consortium name="WormBaseParasite"/>
        </authorList>
    </citation>
    <scope>IDENTIFICATION</scope>
</reference>
<gene>
    <name evidence="1" type="ORF">OFLC_LOCUS13449</name>
</gene>
<protein>
    <submittedName>
        <fullName evidence="1 3">Uncharacterized protein</fullName>
    </submittedName>
</protein>
<sequence length="85" mass="9428">MNLCPHCYGSDHLAALLTQIIPSSETVDSPVMGQCRPQLGINFLTEATYTPIRSINDFSILQKPLVRQSMVANERHSRTVNIESA</sequence>